<sequence length="143" mass="14538">MTRVRLRTVVGAGLLAGSLVFGLAACGQTPDAVGAGLHSSVVQVAKRAADGDYLGAIAALALLDNDVTAAVDSGVIGEEQAADIREAIALVQADLEAAEVADSVTPTPTPTPSDDDDNDNRGPGNNNGNKDKKDKKQEQGDDD</sequence>
<organism evidence="3 4">
    <name type="scientific">Agromyces cerinus subsp. cerinus</name>
    <dbReference type="NCBI Taxonomy" id="232089"/>
    <lineage>
        <taxon>Bacteria</taxon>
        <taxon>Bacillati</taxon>
        <taxon>Actinomycetota</taxon>
        <taxon>Actinomycetes</taxon>
        <taxon>Micrococcales</taxon>
        <taxon>Microbacteriaceae</taxon>
        <taxon>Agromyces</taxon>
    </lineage>
</organism>
<evidence type="ECO:0000313" key="3">
    <source>
        <dbReference type="EMBL" id="SIN84580.1"/>
    </source>
</evidence>
<evidence type="ECO:0000256" key="1">
    <source>
        <dbReference type="SAM" id="MobiDB-lite"/>
    </source>
</evidence>
<dbReference type="PROSITE" id="PS51257">
    <property type="entry name" value="PROKAR_LIPOPROTEIN"/>
    <property type="match status" value="1"/>
</dbReference>
<dbReference type="RefSeq" id="WP_074259584.1">
    <property type="nucleotide sequence ID" value="NZ_FSRJ01000002.1"/>
</dbReference>
<proteinExistence type="predicted"/>
<dbReference type="OrthoDB" id="5008019at2"/>
<feature type="signal peptide" evidence="2">
    <location>
        <begin position="1"/>
        <end position="24"/>
    </location>
</feature>
<reference evidence="4" key="1">
    <citation type="submission" date="2016-11" db="EMBL/GenBank/DDBJ databases">
        <authorList>
            <person name="Varghese N."/>
            <person name="Submissions S."/>
        </authorList>
    </citation>
    <scope>NUCLEOTIDE SEQUENCE [LARGE SCALE GENOMIC DNA]</scope>
    <source>
        <strain evidence="4">DSM 8595</strain>
    </source>
</reference>
<feature type="compositionally biased region" description="Basic and acidic residues" evidence="1">
    <location>
        <begin position="129"/>
        <end position="143"/>
    </location>
</feature>
<evidence type="ECO:0000256" key="2">
    <source>
        <dbReference type="SAM" id="SignalP"/>
    </source>
</evidence>
<feature type="region of interest" description="Disordered" evidence="1">
    <location>
        <begin position="98"/>
        <end position="143"/>
    </location>
</feature>
<accession>A0A1N6ENL5</accession>
<protein>
    <submittedName>
        <fullName evidence="3">Uncharacterized protein</fullName>
    </submittedName>
</protein>
<keyword evidence="2" id="KW-0732">Signal</keyword>
<dbReference type="Proteomes" id="UP000184699">
    <property type="component" value="Unassembled WGS sequence"/>
</dbReference>
<gene>
    <name evidence="3" type="ORF">SAMN05443544_1317</name>
</gene>
<dbReference type="EMBL" id="FSRJ01000002">
    <property type="protein sequence ID" value="SIN84580.1"/>
    <property type="molecule type" value="Genomic_DNA"/>
</dbReference>
<dbReference type="STRING" id="232089.SAMN05443544_1317"/>
<keyword evidence="4" id="KW-1185">Reference proteome</keyword>
<feature type="chain" id="PRO_5038464286" evidence="2">
    <location>
        <begin position="25"/>
        <end position="143"/>
    </location>
</feature>
<evidence type="ECO:0000313" key="4">
    <source>
        <dbReference type="Proteomes" id="UP000184699"/>
    </source>
</evidence>
<dbReference type="AlphaFoldDB" id="A0A1N6ENL5"/>
<name>A0A1N6ENL5_9MICO</name>